<dbReference type="eggNOG" id="KOG3693">
    <property type="taxonomic scope" value="Eukaryota"/>
</dbReference>
<comment type="caution">
    <text evidence="5">The sequence shown here is derived from an EMBL/GenBank/DDBJ whole genome shotgun (WGS) entry which is preliminary data.</text>
</comment>
<evidence type="ECO:0000256" key="1">
    <source>
        <dbReference type="ARBA" id="ARBA00004496"/>
    </source>
</evidence>
<dbReference type="InParanoid" id="W5J621"/>
<evidence type="ECO:0000256" key="2">
    <source>
        <dbReference type="ARBA" id="ARBA00022490"/>
    </source>
</evidence>
<reference evidence="5" key="2">
    <citation type="submission" date="2010-05" db="EMBL/GenBank/DDBJ databases">
        <authorList>
            <person name="Almeida L.G."/>
            <person name="Nicolas M.F."/>
            <person name="Souza R.C."/>
            <person name="Vasconcelos A.T.R."/>
        </authorList>
    </citation>
    <scope>NUCLEOTIDE SEQUENCE</scope>
</reference>
<dbReference type="PROSITE" id="PS51836">
    <property type="entry name" value="DENN_FNIP12"/>
    <property type="match status" value="1"/>
</dbReference>
<feature type="compositionally biased region" description="Gly residues" evidence="3">
    <location>
        <begin position="1235"/>
        <end position="1246"/>
    </location>
</feature>
<feature type="compositionally biased region" description="Polar residues" evidence="3">
    <location>
        <begin position="758"/>
        <end position="776"/>
    </location>
</feature>
<feature type="compositionally biased region" description="Polar residues" evidence="3">
    <location>
        <begin position="796"/>
        <end position="815"/>
    </location>
</feature>
<evidence type="ECO:0000259" key="4">
    <source>
        <dbReference type="PROSITE" id="PS51836"/>
    </source>
</evidence>
<feature type="compositionally biased region" description="Basic and acidic residues" evidence="3">
    <location>
        <begin position="1273"/>
        <end position="1282"/>
    </location>
</feature>
<gene>
    <name evidence="5" type="ORF">AND_008962</name>
</gene>
<comment type="subcellular location">
    <subcellularLocation>
        <location evidence="1">Cytoplasm</location>
    </subcellularLocation>
</comment>
<dbReference type="Pfam" id="PF14636">
    <property type="entry name" value="FNIP_N"/>
    <property type="match status" value="1"/>
</dbReference>
<feature type="compositionally biased region" description="Polar residues" evidence="3">
    <location>
        <begin position="47"/>
        <end position="56"/>
    </location>
</feature>
<feature type="region of interest" description="Disordered" evidence="3">
    <location>
        <begin position="37"/>
        <end position="56"/>
    </location>
</feature>
<dbReference type="PANTHER" id="PTHR21634">
    <property type="entry name" value="RE13835P"/>
    <property type="match status" value="1"/>
</dbReference>
<dbReference type="PANTHER" id="PTHR21634:SF9">
    <property type="entry name" value="RE13835P"/>
    <property type="match status" value="1"/>
</dbReference>
<proteinExistence type="predicted"/>
<dbReference type="InterPro" id="IPR028085">
    <property type="entry name" value="FNIP_mid_dom"/>
</dbReference>
<feature type="region of interest" description="Disordered" evidence="3">
    <location>
        <begin position="1219"/>
        <end position="1283"/>
    </location>
</feature>
<reference evidence="5" key="1">
    <citation type="journal article" date="2010" name="BMC Genomics">
        <title>Combination of measures distinguishes pre-miRNAs from other stem-loops in the genome of the newly sequenced Anopheles darlingi.</title>
        <authorList>
            <person name="Mendes N.D."/>
            <person name="Freitas A.T."/>
            <person name="Vasconcelos A.T."/>
            <person name="Sagot M.F."/>
        </authorList>
    </citation>
    <scope>NUCLEOTIDE SEQUENCE</scope>
</reference>
<sequence>MMALFNKLLFNKKRSTNSSSQKANPGFSKMNNVLSLTPSLSRAPPTNGESGSNLATTVSDIDCNRSGCREVRRASLKPGACFLQITMRSFPFNADQVRILVFKECDLRGRKLLFDSSTVEKVPSDSLSSATSTADHHPASVPQVQKCEHCNVVYRIRKQTDVRNEASKEEIKQFQEMVFGSAPIAFRGTSFKVHWLKAPKTLMCSLVFPAPVPNGSKKSSVSTYPGSDVSISVVGGTGGTIGGGGGSGHGGPVDYNPSVSDLSSIGTGSLHSFTVSSSTATQHDPSLQHRLRPVLPAEFCNFDRFADLRHSSNSGVDSGYGGTDPWFLHSSGPSSYRHPASSSHRSSISSIYSDFDYMRRVSMDNFSMDIPPSPNCVSLGDCQSYGSFHRRVSKNLSTSFENRHTIADHVGHLEELGPMLAAAANTTTANATASDGCVVTRNRRNSETFELGRRKALSGGELLSTATNYQAKAPSKKQRLGVAVCIKLNEVMLQDTDTFCSEHMTVFESILCRVRIAVEKAYIRWKLFLQIMLGAWHSTQQWLGDLFTAPRVSNPVWLTLSSSTLTDRNLANVANTFMSDLCSLLSSADTKDTNFFISTMITAVLTHHLGWVGTIAAMTASDDTSASSKLDLIRREKTRMTEITANHPYSVLWAQLGDLYGAVGYPTKLSKTIICGSGQLGNMLDKILNVLSYFIRCSEIKRTVYVESFDESNVRTAFITQRTLPVTHGDAMDSERSKSLNTLTVVPNSGSGIVMTSDLRNPSPKLQRTASSSSGLVRSATRMKNLATLADGMGGETSTDNALESGNENTRTVSASRGAVGESEGEEVQEALKKNIMNDIPNVLVYRDSRFVRQELRIGNKSMDTGLVMNDREKQYLEARYQIGKAGPLQPAQVAALLQQQRQTSPDELAEDALILEQQAHVDGDDDGLDRESVRLSYLITENSIGQSGQPDHGESQQRLIWGVEKTKESIPLEQLKYINLLRGDFNLWKDSSTDTEAVHGEPKDQEPEVDEVVFVLGDNDRLKNIHRKEGEKTVKPLGPLMKHCCHQKYNRFDKYRQIAANFLKSHNLPDCHLLERSSKYTVAEADDGELLKTPMVASDAVKLEQPGDQCATCRQIPSTFYLQTPTNASEMEFVGEARYLTEGEPFDATGRLQSDNLKPYTDACSSMRTGHQWPGHEYNIPQIILPPHMATLDENDELKAKHPHSILKLIDIPFPKGMRTATGGHNDENNNSNGAGGTGGSGTGGVSSACGGNGNLSSSHAGHMSETAGTGRESEKTDRGGLRCYRTGFMPSLFSRMTDHYMPDMVLQATTAKPSEWEATLKRDLNLAARFTLYEQHLTENNAIIANLDKHEVRLHSSQSLVDGDIVGMSQLVSSMLEAVNAMWSAGISAYQCMAFIESKLREMYLQSETIASVMLATDFCTTGSITSAMDITANDMDLLMSVASVHTPEVTKRYRVLMR</sequence>
<accession>W5J621</accession>
<dbReference type="OMA" id="AWHSTQQ"/>
<evidence type="ECO:0000313" key="5">
    <source>
        <dbReference type="EMBL" id="ETN59421.1"/>
    </source>
</evidence>
<dbReference type="InterPro" id="IPR028086">
    <property type="entry name" value="FNIP_C_dom"/>
</dbReference>
<name>W5J621_ANODA</name>
<dbReference type="VEuPathDB" id="VectorBase:ADAR2_003649"/>
<dbReference type="VEuPathDB" id="VectorBase:ADAC008962"/>
<feature type="domain" description="UDENN FNIP1/2-type" evidence="4">
    <location>
        <begin position="92"/>
        <end position="1448"/>
    </location>
</feature>
<feature type="region of interest" description="Disordered" evidence="3">
    <location>
        <begin position="791"/>
        <end position="825"/>
    </location>
</feature>
<dbReference type="FunCoup" id="W5J621">
    <property type="interactions" value="1095"/>
</dbReference>
<feature type="region of interest" description="Disordered" evidence="3">
    <location>
        <begin position="758"/>
        <end position="777"/>
    </location>
</feature>
<dbReference type="STRING" id="43151.W5J621"/>
<dbReference type="HOGENOM" id="CLU_250749_0_0_1"/>
<reference evidence="5" key="3">
    <citation type="journal article" date="2013" name="Nucleic Acids Res.">
        <title>The genome of Anopheles darlingi, the main neotropical malaria vector.</title>
        <authorList>
            <person name="Marinotti O."/>
            <person name="Cerqueira G.C."/>
            <person name="de Almeida L.G."/>
            <person name="Ferro M.I."/>
            <person name="Loreto E.L."/>
            <person name="Zaha A."/>
            <person name="Teixeira S.M."/>
            <person name="Wespiser A.R."/>
            <person name="Almeida E Silva A."/>
            <person name="Schlindwein A.D."/>
            <person name="Pacheco A.C."/>
            <person name="Silva A.L."/>
            <person name="Graveley B.R."/>
            <person name="Walenz B.P."/>
            <person name="Lima Bde A."/>
            <person name="Ribeiro C.A."/>
            <person name="Nunes-Silva C.G."/>
            <person name="de Carvalho C.R."/>
            <person name="Soares C.M."/>
            <person name="de Menezes C.B."/>
            <person name="Matiolli C."/>
            <person name="Caffrey D."/>
            <person name="Araujo D.A."/>
            <person name="de Oliveira D.M."/>
            <person name="Golenbock D."/>
            <person name="Grisard E.C."/>
            <person name="Fantinatti-Garboggini F."/>
            <person name="de Carvalho F.M."/>
            <person name="Barcellos F.G."/>
            <person name="Prosdocimi F."/>
            <person name="May G."/>
            <person name="Azevedo Junior G.M."/>
            <person name="Guimaraes G.M."/>
            <person name="Goldman G.H."/>
            <person name="Padilha I.Q."/>
            <person name="Batista Jda S."/>
            <person name="Ferro J.A."/>
            <person name="Ribeiro J.M."/>
            <person name="Fietto J.L."/>
            <person name="Dabbas K.M."/>
            <person name="Cerdeira L."/>
            <person name="Agnez-Lima L.F."/>
            <person name="Brocchi M."/>
            <person name="de Carvalho M.O."/>
            <person name="Teixeira Mde M."/>
            <person name="Diniz Maia Mde M."/>
            <person name="Goldman M.H."/>
            <person name="Cruz Schneider M.P."/>
            <person name="Felipe M.S."/>
            <person name="Hungria M."/>
            <person name="Nicolas M.F."/>
            <person name="Pereira M."/>
            <person name="Montes M.A."/>
            <person name="Cantao M.E."/>
            <person name="Vincentz M."/>
            <person name="Rafael M.S."/>
            <person name="Silverman N."/>
            <person name="Stoco P.H."/>
            <person name="Souza R.C."/>
            <person name="Vicentini R."/>
            <person name="Gazzinelli R.T."/>
            <person name="Neves Rde O."/>
            <person name="Silva R."/>
            <person name="Astolfi-Filho S."/>
            <person name="Maciel T.E."/>
            <person name="Urmenyi T.P."/>
            <person name="Tadei W.P."/>
            <person name="Camargo E.P."/>
            <person name="de Vasconcelos A.T."/>
        </authorList>
    </citation>
    <scope>NUCLEOTIDE SEQUENCE</scope>
</reference>
<dbReference type="GO" id="GO:0005737">
    <property type="term" value="C:cytoplasm"/>
    <property type="evidence" value="ECO:0007669"/>
    <property type="project" value="UniProtKB-SubCell"/>
</dbReference>
<dbReference type="GO" id="GO:0051087">
    <property type="term" value="F:protein-folding chaperone binding"/>
    <property type="evidence" value="ECO:0007669"/>
    <property type="project" value="TreeGrafter"/>
</dbReference>
<dbReference type="EMBL" id="ADMH02002086">
    <property type="protein sequence ID" value="ETN59421.1"/>
    <property type="molecule type" value="Genomic_DNA"/>
</dbReference>
<keyword evidence="2" id="KW-0963">Cytoplasm</keyword>
<organism evidence="5">
    <name type="scientific">Anopheles darlingi</name>
    <name type="common">Mosquito</name>
    <dbReference type="NCBI Taxonomy" id="43151"/>
    <lineage>
        <taxon>Eukaryota</taxon>
        <taxon>Metazoa</taxon>
        <taxon>Ecdysozoa</taxon>
        <taxon>Arthropoda</taxon>
        <taxon>Hexapoda</taxon>
        <taxon>Insecta</taxon>
        <taxon>Pterygota</taxon>
        <taxon>Neoptera</taxon>
        <taxon>Endopterygota</taxon>
        <taxon>Diptera</taxon>
        <taxon>Nematocera</taxon>
        <taxon>Culicoidea</taxon>
        <taxon>Culicidae</taxon>
        <taxon>Anophelinae</taxon>
        <taxon>Anopheles</taxon>
    </lineage>
</organism>
<dbReference type="Pfam" id="PF14637">
    <property type="entry name" value="FNIP_M"/>
    <property type="match status" value="1"/>
</dbReference>
<protein>
    <recommendedName>
        <fullName evidence="4">UDENN FNIP1/2-type domain-containing protein</fullName>
    </recommendedName>
</protein>
<dbReference type="GO" id="GO:0042030">
    <property type="term" value="F:ATPase inhibitor activity"/>
    <property type="evidence" value="ECO:0007669"/>
    <property type="project" value="TreeGrafter"/>
</dbReference>
<evidence type="ECO:0000256" key="3">
    <source>
        <dbReference type="SAM" id="MobiDB-lite"/>
    </source>
</evidence>
<dbReference type="InterPro" id="IPR028084">
    <property type="entry name" value="FNIP_N_dom"/>
</dbReference>
<dbReference type="Pfam" id="PF14638">
    <property type="entry name" value="FNIP_C"/>
    <property type="match status" value="1"/>
</dbReference>
<dbReference type="InterPro" id="IPR037545">
    <property type="entry name" value="DENN_FNIP1/2"/>
</dbReference>